<evidence type="ECO:0008006" key="4">
    <source>
        <dbReference type="Google" id="ProtNLM"/>
    </source>
</evidence>
<evidence type="ECO:0000313" key="2">
    <source>
        <dbReference type="EMBL" id="KKR10637.1"/>
    </source>
</evidence>
<evidence type="ECO:0000313" key="3">
    <source>
        <dbReference type="Proteomes" id="UP000034246"/>
    </source>
</evidence>
<feature type="transmembrane region" description="Helical" evidence="1">
    <location>
        <begin position="320"/>
        <end position="342"/>
    </location>
</feature>
<dbReference type="STRING" id="1618550.UT39_C0017G0001"/>
<dbReference type="Proteomes" id="UP000034246">
    <property type="component" value="Unassembled WGS sequence"/>
</dbReference>
<gene>
    <name evidence="2" type="ORF">UT39_C0017G0001</name>
</gene>
<feature type="transmembrane region" description="Helical" evidence="1">
    <location>
        <begin position="354"/>
        <end position="370"/>
    </location>
</feature>
<feature type="transmembrane region" description="Helical" evidence="1">
    <location>
        <begin position="92"/>
        <end position="113"/>
    </location>
</feature>
<dbReference type="EMBL" id="LBWP01000017">
    <property type="protein sequence ID" value="KKR10637.1"/>
    <property type="molecule type" value="Genomic_DNA"/>
</dbReference>
<feature type="transmembrane region" description="Helical" evidence="1">
    <location>
        <begin position="170"/>
        <end position="188"/>
    </location>
</feature>
<name>A0A0G0RAD6_9BACT</name>
<feature type="transmembrane region" description="Helical" evidence="1">
    <location>
        <begin position="194"/>
        <end position="211"/>
    </location>
</feature>
<protein>
    <recommendedName>
        <fullName evidence="4">Glycosyltransferase RgtA/B/C/D-like domain-containing protein</fullName>
    </recommendedName>
</protein>
<feature type="transmembrane region" description="Helical" evidence="1">
    <location>
        <begin position="143"/>
        <end position="163"/>
    </location>
</feature>
<keyword evidence="1" id="KW-1133">Transmembrane helix</keyword>
<keyword evidence="1" id="KW-0472">Membrane</keyword>
<feature type="transmembrane region" description="Helical" evidence="1">
    <location>
        <begin position="443"/>
        <end position="463"/>
    </location>
</feature>
<dbReference type="AlphaFoldDB" id="A0A0G0RAD6"/>
<feature type="transmembrane region" description="Helical" evidence="1">
    <location>
        <begin position="382"/>
        <end position="402"/>
    </location>
</feature>
<sequence>MKLFFLNRSFKKSLAVFVLLTSYLTTLTYLAVGKSFNLALSGDDWLMHWMTWSIFYVRKITSIYNPMAYLCTYCPHWPQLALMEHFWGYNPFYYYLISMISRVLVALALFYSLKYITKKRYLAFMAATFFAVGYLGIETTDWVFNFIHYLGLAIAVIFLALYFRAKEKPSVKNVLLAAFVYLLALIVSPPRMHGILPLIFILEAGWFLIEGKNYKFKQAIIRILLMIFVFRSLFVGLGDLTMFLRKYNIDIGGGHNVYGYGEQDWTFGRVVQGFDAAKTTLEEGRSDILLYPMITIGNDVLPDRLWKIIPFQKISFFGKYPFTFFTFIFPTILFLGVLGWLLFRIIDLNIKQYIYFYLALFFLLVTVYLFKRSNVSTFSSEYVAYALVGGYAVILSVFLFFVLRKKETLISLAIAIGMGWMVTPGIFPYLIDPLNILHSWGRYSIHQGVGLSIWFAAIFFIAMKYLQKKRKYLQLALVCLLVVVFAYMHSSFTNGYLTDVTKYRSLEIDKKYWSQITSEVSSLDKNVLSVFYLESDPQDALIAEWTLRFTFVGRSALYFSTISDGKRLAQQGKPSDQLVSINNIYAFRLKNMELSNITDVIRERLSRDYHVYLNNK</sequence>
<feature type="transmembrane region" description="Helical" evidence="1">
    <location>
        <begin position="223"/>
        <end position="244"/>
    </location>
</feature>
<evidence type="ECO:0000256" key="1">
    <source>
        <dbReference type="SAM" id="Phobius"/>
    </source>
</evidence>
<proteinExistence type="predicted"/>
<reference evidence="2 3" key="1">
    <citation type="journal article" date="2015" name="Nature">
        <title>rRNA introns, odd ribosomes, and small enigmatic genomes across a large radiation of phyla.</title>
        <authorList>
            <person name="Brown C.T."/>
            <person name="Hug L.A."/>
            <person name="Thomas B.C."/>
            <person name="Sharon I."/>
            <person name="Castelle C.J."/>
            <person name="Singh A."/>
            <person name="Wilkins M.J."/>
            <person name="Williams K.H."/>
            <person name="Banfield J.F."/>
        </authorList>
    </citation>
    <scope>NUCLEOTIDE SEQUENCE [LARGE SCALE GENOMIC DNA]</scope>
</reference>
<feature type="transmembrane region" description="Helical" evidence="1">
    <location>
        <begin position="475"/>
        <end position="497"/>
    </location>
</feature>
<accession>A0A0G0RAD6</accession>
<feature type="transmembrane region" description="Helical" evidence="1">
    <location>
        <begin position="409"/>
        <end position="431"/>
    </location>
</feature>
<organism evidence="2 3">
    <name type="scientific">Candidatus Woesebacteria bacterium GW2011_GWA1_39_21</name>
    <dbReference type="NCBI Taxonomy" id="1618550"/>
    <lineage>
        <taxon>Bacteria</taxon>
        <taxon>Candidatus Woeseibacteriota</taxon>
    </lineage>
</organism>
<feature type="transmembrane region" description="Helical" evidence="1">
    <location>
        <begin position="120"/>
        <end position="137"/>
    </location>
</feature>
<keyword evidence="1" id="KW-0812">Transmembrane</keyword>
<comment type="caution">
    <text evidence="2">The sequence shown here is derived from an EMBL/GenBank/DDBJ whole genome shotgun (WGS) entry which is preliminary data.</text>
</comment>